<dbReference type="KEGG" id="crs:FQB35_06830"/>
<dbReference type="Proteomes" id="UP000324646">
    <property type="component" value="Chromosome"/>
</dbReference>
<evidence type="ECO:0000313" key="1">
    <source>
        <dbReference type="EMBL" id="QEK13611.1"/>
    </source>
</evidence>
<sequence>MIVENNNIITLLDEDGKEMDFEIIATLKVNDFEYAILQPLDENDDEEVVIFKIVQVDREEVLENVQNEEELNLVLEAYEELFNEKKK</sequence>
<accession>A0A5C0SH10</accession>
<organism evidence="1 2">
    <name type="scientific">Crassaminicella thermophila</name>
    <dbReference type="NCBI Taxonomy" id="2599308"/>
    <lineage>
        <taxon>Bacteria</taxon>
        <taxon>Bacillati</taxon>
        <taxon>Bacillota</taxon>
        <taxon>Clostridia</taxon>
        <taxon>Eubacteriales</taxon>
        <taxon>Clostridiaceae</taxon>
        <taxon>Crassaminicella</taxon>
    </lineage>
</organism>
<dbReference type="EMBL" id="CP042243">
    <property type="protein sequence ID" value="QEK13611.1"/>
    <property type="molecule type" value="Genomic_DNA"/>
</dbReference>
<dbReference type="InterPro" id="IPR009711">
    <property type="entry name" value="UPF0473"/>
</dbReference>
<dbReference type="Pfam" id="PF06949">
    <property type="entry name" value="DUF1292"/>
    <property type="match status" value="1"/>
</dbReference>
<reference evidence="1 2" key="1">
    <citation type="submission" date="2019-07" db="EMBL/GenBank/DDBJ databases">
        <title>Complete genome of Crassaminicella thermophila SY095.</title>
        <authorList>
            <person name="Li X."/>
        </authorList>
    </citation>
    <scope>NUCLEOTIDE SEQUENCE [LARGE SCALE GENOMIC DNA]</scope>
    <source>
        <strain evidence="1 2">SY095</strain>
    </source>
</reference>
<evidence type="ECO:0000313" key="2">
    <source>
        <dbReference type="Proteomes" id="UP000324646"/>
    </source>
</evidence>
<proteinExistence type="predicted"/>
<dbReference type="OrthoDB" id="9811971at2"/>
<dbReference type="AlphaFoldDB" id="A0A5C0SH10"/>
<name>A0A5C0SH10_CRATE</name>
<keyword evidence="2" id="KW-1185">Reference proteome</keyword>
<protein>
    <submittedName>
        <fullName evidence="1">DUF1292 domain-containing protein</fullName>
    </submittedName>
</protein>
<gene>
    <name evidence="1" type="ORF">FQB35_06830</name>
</gene>